<protein>
    <recommendedName>
        <fullName evidence="5">HTH gntR-type domain-containing protein</fullName>
    </recommendedName>
</protein>
<dbReference type="SMART" id="SM00866">
    <property type="entry name" value="UTRA"/>
    <property type="match status" value="1"/>
</dbReference>
<dbReference type="InterPro" id="IPR036390">
    <property type="entry name" value="WH_DNA-bd_sf"/>
</dbReference>
<dbReference type="SUPFAM" id="SSF46785">
    <property type="entry name" value="Winged helix' DNA-binding domain"/>
    <property type="match status" value="1"/>
</dbReference>
<dbReference type="InterPro" id="IPR028978">
    <property type="entry name" value="Chorismate_lyase_/UTRA_dom_sf"/>
</dbReference>
<name>A0A7K0C0Z0_9ACTN</name>
<dbReference type="GO" id="GO:0003677">
    <property type="term" value="F:DNA binding"/>
    <property type="evidence" value="ECO:0007669"/>
    <property type="project" value="UniProtKB-KW"/>
</dbReference>
<dbReference type="InterPro" id="IPR036388">
    <property type="entry name" value="WH-like_DNA-bd_sf"/>
</dbReference>
<organism evidence="6 7">
    <name type="scientific">Actinomadura macrotermitis</name>
    <dbReference type="NCBI Taxonomy" id="2585200"/>
    <lineage>
        <taxon>Bacteria</taxon>
        <taxon>Bacillati</taxon>
        <taxon>Actinomycetota</taxon>
        <taxon>Actinomycetes</taxon>
        <taxon>Streptosporangiales</taxon>
        <taxon>Thermomonosporaceae</taxon>
        <taxon>Actinomadura</taxon>
    </lineage>
</organism>
<sequence length="950" mass="103863">MDVPVSVVRLPLVVPDEATRVRVERLFAAAWQVKRALRRDARARVDAYWAASARRTAPSAVPGEDAAEWREKLGLSREGLERAAYRHLDSSGHLKHHLSKAVAMHIADEVWAGVERHLFPNTAGRRHGRPRHGSWWKFTRIPGRARSHTQPRKWETFRLHGTLDGHLDTYRHPALPAGLTPAQVAALAGRPAPLGRAAARGRTGRRNIMRGHSVLAQPRRMPAPALPAVPGRSSWWEYQGPLALVYAGGPASGRGDLVLPVRLPQGAGQWPHLLHTLGDPGCWHKVDLVRRPTSHGWVYEAHLLILKPAYLSPGTRARRAAAPKDRRGGVDGNVSNLATVSFPVPADPVPPHETACAASTMLTLTPAERGDLARAARKAGSRQRAMERSRRAANAAQYELSRRQRKREKRRAERGLPARAVPVPGGARRARTNGIPLRSPRRDTLSRSHQRIRARHNRAAEQAAKVRAAHARDVAGALVGVHGPHLVIEDCDIRTWHRRWGAACARFTPGLLITALARECAATGGRLLRASTFTTALSQHCLCGRRTPKTLGDRVHRCDGEGGCGLQGDRDLVAAALAAFVHFGDLDDPRTARVDYTASRHAISVFGLSTGPQGALTASTDTLDIPARSGRPGTPATANSARPPRRRKWKNNPVASARRTRQRAVPTPDETPGKPGDHAGQTQPPTRLAGESITDLPHRPEERSVTTIDPNSPVPKYFQLRAILLDLIDGAELPVDAPIPSERELCTRYGLSRMTVRQGVDQLVTEGRLYRVPGKGTFVARPKLEMPLRLVSFTEDMLGRGLRPGAVDLDRRTVAADARLARLFDVEPGTRVHVVERLRTADGEPMALERAHILASLAPDLLDRRLADRSLYGVLEAVYGLVFDAGDQTIDAGLADAAEARHLQIPRGSAVLLLQRRSFINGVCAELGVSTYRADRYQIHTALGNPPSLP</sequence>
<comment type="caution">
    <text evidence="6">The sequence shown here is derived from an EMBL/GenBank/DDBJ whole genome shotgun (WGS) entry which is preliminary data.</text>
</comment>
<dbReference type="Pfam" id="PF00392">
    <property type="entry name" value="GntR"/>
    <property type="match status" value="1"/>
</dbReference>
<keyword evidence="3" id="KW-0804">Transcription</keyword>
<evidence type="ECO:0000259" key="5">
    <source>
        <dbReference type="PROSITE" id="PS50949"/>
    </source>
</evidence>
<dbReference type="SUPFAM" id="SSF64288">
    <property type="entry name" value="Chorismate lyase-like"/>
    <property type="match status" value="1"/>
</dbReference>
<feature type="domain" description="HTH gntR-type" evidence="5">
    <location>
        <begin position="714"/>
        <end position="782"/>
    </location>
</feature>
<dbReference type="AlphaFoldDB" id="A0A7K0C0Z0"/>
<dbReference type="Gene3D" id="3.40.1410.10">
    <property type="entry name" value="Chorismate lyase-like"/>
    <property type="match status" value="1"/>
</dbReference>
<dbReference type="PRINTS" id="PR00035">
    <property type="entry name" value="HTHGNTR"/>
</dbReference>
<evidence type="ECO:0000256" key="2">
    <source>
        <dbReference type="ARBA" id="ARBA00023125"/>
    </source>
</evidence>
<keyword evidence="1" id="KW-0805">Transcription regulation</keyword>
<dbReference type="Pfam" id="PF07702">
    <property type="entry name" value="UTRA"/>
    <property type="match status" value="1"/>
</dbReference>
<dbReference type="Gene3D" id="1.10.10.10">
    <property type="entry name" value="Winged helix-like DNA-binding domain superfamily/Winged helix DNA-binding domain"/>
    <property type="match status" value="1"/>
</dbReference>
<dbReference type="SMART" id="SM00345">
    <property type="entry name" value="HTH_GNTR"/>
    <property type="match status" value="1"/>
</dbReference>
<feature type="region of interest" description="Disordered" evidence="4">
    <location>
        <begin position="376"/>
        <end position="449"/>
    </location>
</feature>
<dbReference type="GO" id="GO:0003700">
    <property type="term" value="F:DNA-binding transcription factor activity"/>
    <property type="evidence" value="ECO:0007669"/>
    <property type="project" value="InterPro"/>
</dbReference>
<evidence type="ECO:0000256" key="3">
    <source>
        <dbReference type="ARBA" id="ARBA00023163"/>
    </source>
</evidence>
<dbReference type="GO" id="GO:0045892">
    <property type="term" value="P:negative regulation of DNA-templated transcription"/>
    <property type="evidence" value="ECO:0007669"/>
    <property type="project" value="TreeGrafter"/>
</dbReference>
<dbReference type="PANTHER" id="PTHR44846:SF1">
    <property type="entry name" value="MANNOSYL-D-GLYCERATE TRANSPORT_METABOLISM SYSTEM REPRESSOR MNGR-RELATED"/>
    <property type="match status" value="1"/>
</dbReference>
<dbReference type="InterPro" id="IPR011663">
    <property type="entry name" value="UTRA"/>
</dbReference>
<dbReference type="PANTHER" id="PTHR44846">
    <property type="entry name" value="MANNOSYL-D-GLYCERATE TRANSPORT/METABOLISM SYSTEM REPRESSOR MNGR-RELATED"/>
    <property type="match status" value="1"/>
</dbReference>
<evidence type="ECO:0000313" key="7">
    <source>
        <dbReference type="Proteomes" id="UP000487268"/>
    </source>
</evidence>
<accession>A0A7K0C0Z0</accession>
<evidence type="ECO:0000256" key="1">
    <source>
        <dbReference type="ARBA" id="ARBA00023015"/>
    </source>
</evidence>
<proteinExistence type="predicted"/>
<keyword evidence="2" id="KW-0238">DNA-binding</keyword>
<gene>
    <name evidence="6" type="ORF">ACRB68_51980</name>
</gene>
<dbReference type="InterPro" id="IPR050679">
    <property type="entry name" value="Bact_HTH_transcr_reg"/>
</dbReference>
<dbReference type="InterPro" id="IPR000524">
    <property type="entry name" value="Tscrpt_reg_HTH_GntR"/>
</dbReference>
<dbReference type="CDD" id="cd07377">
    <property type="entry name" value="WHTH_GntR"/>
    <property type="match status" value="1"/>
</dbReference>
<dbReference type="EMBL" id="WEGH01000003">
    <property type="protein sequence ID" value="MQY07099.1"/>
    <property type="molecule type" value="Genomic_DNA"/>
</dbReference>
<keyword evidence="7" id="KW-1185">Reference proteome</keyword>
<evidence type="ECO:0000313" key="6">
    <source>
        <dbReference type="EMBL" id="MQY07099.1"/>
    </source>
</evidence>
<dbReference type="Proteomes" id="UP000487268">
    <property type="component" value="Unassembled WGS sequence"/>
</dbReference>
<reference evidence="6 7" key="1">
    <citation type="submission" date="2019-10" db="EMBL/GenBank/DDBJ databases">
        <title>Actinomadura rubteroloni sp. nov. and Actinomadura macrotermitis sp. nov., isolated from the gut of fungus growing-termite Macrotermes natalensis.</title>
        <authorList>
            <person name="Benndorf R."/>
            <person name="Martin K."/>
            <person name="Kuefner M."/>
            <person name="De Beer W."/>
            <person name="Kaster A.-K."/>
            <person name="Vollmers J."/>
            <person name="Poulsen M."/>
            <person name="Beemelmanns C."/>
        </authorList>
    </citation>
    <scope>NUCLEOTIDE SEQUENCE [LARGE SCALE GENOMIC DNA]</scope>
    <source>
        <strain evidence="6 7">RB68</strain>
    </source>
</reference>
<feature type="region of interest" description="Disordered" evidence="4">
    <location>
        <begin position="623"/>
        <end position="711"/>
    </location>
</feature>
<evidence type="ECO:0000256" key="4">
    <source>
        <dbReference type="SAM" id="MobiDB-lite"/>
    </source>
</evidence>
<dbReference type="PROSITE" id="PS50949">
    <property type="entry name" value="HTH_GNTR"/>
    <property type="match status" value="1"/>
</dbReference>